<protein>
    <submittedName>
        <fullName evidence="2">Uncharacterized protein</fullName>
    </submittedName>
</protein>
<organism evidence="2 3">
    <name type="scientific">Sphingomonas chungangi</name>
    <dbReference type="NCBI Taxonomy" id="2683589"/>
    <lineage>
        <taxon>Bacteria</taxon>
        <taxon>Pseudomonadati</taxon>
        <taxon>Pseudomonadota</taxon>
        <taxon>Alphaproteobacteria</taxon>
        <taxon>Sphingomonadales</taxon>
        <taxon>Sphingomonadaceae</taxon>
        <taxon>Sphingomonas</taxon>
    </lineage>
</organism>
<reference evidence="2 3" key="1">
    <citation type="submission" date="2020-07" db="EMBL/GenBank/DDBJ databases">
        <authorList>
            <person name="Sun Q."/>
        </authorList>
    </citation>
    <scope>NUCLEOTIDE SEQUENCE [LARGE SCALE GENOMIC DNA]</scope>
    <source>
        <strain evidence="2 3">CGMCC 1.13654</strain>
    </source>
</reference>
<gene>
    <name evidence="2" type="ORF">HZF05_09140</name>
</gene>
<dbReference type="AlphaFoldDB" id="A0A838L440"/>
<name>A0A838L440_9SPHN</name>
<sequence length="178" mass="18917">MAGEAGRLKRIALVVAALGCCAATGASSPVQTLAGRYSSHFQNGLVDGSTYWSDDVVEIVPVSADAAYFRAELQFYNGHSCSIAGVAKAQGDTLVYRAPVTPDPDDHCVLTVRRKGASLLLDDGDNSCKSYCGARGSLGDQTLPWKSKRPIAYMARLKGSSTYRDALAEWRTGKPANP</sequence>
<proteinExistence type="predicted"/>
<comment type="caution">
    <text evidence="2">The sequence shown here is derived from an EMBL/GenBank/DDBJ whole genome shotgun (WGS) entry which is preliminary data.</text>
</comment>
<dbReference type="Proteomes" id="UP000570166">
    <property type="component" value="Unassembled WGS sequence"/>
</dbReference>
<keyword evidence="3" id="KW-1185">Reference proteome</keyword>
<evidence type="ECO:0000313" key="2">
    <source>
        <dbReference type="EMBL" id="MBA2934263.1"/>
    </source>
</evidence>
<dbReference type="EMBL" id="JACEIB010000006">
    <property type="protein sequence ID" value="MBA2934263.1"/>
    <property type="molecule type" value="Genomic_DNA"/>
</dbReference>
<evidence type="ECO:0000256" key="1">
    <source>
        <dbReference type="SAM" id="SignalP"/>
    </source>
</evidence>
<keyword evidence="1" id="KW-0732">Signal</keyword>
<accession>A0A838L440</accession>
<feature type="chain" id="PRO_5032459807" evidence="1">
    <location>
        <begin position="23"/>
        <end position="178"/>
    </location>
</feature>
<feature type="signal peptide" evidence="1">
    <location>
        <begin position="1"/>
        <end position="22"/>
    </location>
</feature>
<evidence type="ECO:0000313" key="3">
    <source>
        <dbReference type="Proteomes" id="UP000570166"/>
    </source>
</evidence>
<dbReference type="RefSeq" id="WP_160365763.1">
    <property type="nucleotide sequence ID" value="NZ_JACEIB010000006.1"/>
</dbReference>